<dbReference type="AlphaFoldDB" id="A0A6G0W8T3"/>
<dbReference type="PANTHER" id="PTHR47169">
    <property type="entry name" value="OS01G0541250 PROTEIN"/>
    <property type="match status" value="1"/>
</dbReference>
<dbReference type="GO" id="GO:0003676">
    <property type="term" value="F:nucleic acid binding"/>
    <property type="evidence" value="ECO:0007669"/>
    <property type="project" value="InterPro"/>
</dbReference>
<proteinExistence type="predicted"/>
<dbReference type="InterPro" id="IPR036397">
    <property type="entry name" value="RNaseH_sf"/>
</dbReference>
<evidence type="ECO:0000313" key="2">
    <source>
        <dbReference type="Proteomes" id="UP000481153"/>
    </source>
</evidence>
<evidence type="ECO:0008006" key="3">
    <source>
        <dbReference type="Google" id="ProtNLM"/>
    </source>
</evidence>
<evidence type="ECO:0000313" key="1">
    <source>
        <dbReference type="EMBL" id="KAF0723565.1"/>
    </source>
</evidence>
<gene>
    <name evidence="1" type="ORF">Ae201684_017532</name>
</gene>
<dbReference type="EMBL" id="VJMJ01000301">
    <property type="protein sequence ID" value="KAF0723565.1"/>
    <property type="molecule type" value="Genomic_DNA"/>
</dbReference>
<name>A0A6G0W8T3_9STRA</name>
<dbReference type="Gene3D" id="3.30.420.10">
    <property type="entry name" value="Ribonuclease H-like superfamily/Ribonuclease H"/>
    <property type="match status" value="1"/>
</dbReference>
<protein>
    <recommendedName>
        <fullName evidence="3">DDE-1 domain-containing protein</fullName>
    </recommendedName>
</protein>
<accession>A0A6G0W8T3</accession>
<keyword evidence="2" id="KW-1185">Reference proteome</keyword>
<reference evidence="1 2" key="1">
    <citation type="submission" date="2019-07" db="EMBL/GenBank/DDBJ databases">
        <title>Genomics analysis of Aphanomyces spp. identifies a new class of oomycete effector associated with host adaptation.</title>
        <authorList>
            <person name="Gaulin E."/>
        </authorList>
    </citation>
    <scope>NUCLEOTIDE SEQUENCE [LARGE SCALE GENOMIC DNA]</scope>
    <source>
        <strain evidence="1 2">ATCC 201684</strain>
    </source>
</reference>
<organism evidence="1 2">
    <name type="scientific">Aphanomyces euteiches</name>
    <dbReference type="NCBI Taxonomy" id="100861"/>
    <lineage>
        <taxon>Eukaryota</taxon>
        <taxon>Sar</taxon>
        <taxon>Stramenopiles</taxon>
        <taxon>Oomycota</taxon>
        <taxon>Saprolegniomycetes</taxon>
        <taxon>Saprolegniales</taxon>
        <taxon>Verrucalvaceae</taxon>
        <taxon>Aphanomyces</taxon>
    </lineage>
</organism>
<sequence length="298" mass="34463">MFNRVHVDEKWFYITRDKLRFYVWHDEELPPRTLQSKTHIAKVMFLVAVARPRDGWDGKIGCWPLVEHVVAQRSSKNRPSGTPILAPQTINRSLYRKILCDKVFSAIQDKWVPAPGFDDSTIIVQQDNARPHVLLGSASRASWSSWKLDDKVDLGFFNAIQSLQHQQRCQDLPELICAVQSAFNELSPNTLTKTFMTLQRVMNACIEVNGDNSFKIPRSKDMDCLHDVLDAVDTRLEEEQRHEEICALLEGVTINELDSREIADEFLWRSWFFPPQATEKMFFKGLILGIRKSYLNNI</sequence>
<dbReference type="PANTHER" id="PTHR47169:SF4">
    <property type="entry name" value="TRANSPOSASE TC1-LIKE DOMAIN-CONTAINING PROTEIN"/>
    <property type="match status" value="1"/>
</dbReference>
<dbReference type="Proteomes" id="UP000481153">
    <property type="component" value="Unassembled WGS sequence"/>
</dbReference>
<comment type="caution">
    <text evidence="1">The sequence shown here is derived from an EMBL/GenBank/DDBJ whole genome shotgun (WGS) entry which is preliminary data.</text>
</comment>
<dbReference type="VEuPathDB" id="FungiDB:AeMF1_005797"/>